<dbReference type="EMBL" id="MNCJ02000328">
    <property type="protein sequence ID" value="KAF5772642.1"/>
    <property type="molecule type" value="Genomic_DNA"/>
</dbReference>
<sequence>MDSTASNQGRRKGHILNLRAIRLIICWALAKSIGQLGSKCTWAPL</sequence>
<evidence type="ECO:0000313" key="2">
    <source>
        <dbReference type="Proteomes" id="UP000215914"/>
    </source>
</evidence>
<dbReference type="Proteomes" id="UP000215914">
    <property type="component" value="Unassembled WGS sequence"/>
</dbReference>
<reference evidence="1" key="1">
    <citation type="journal article" date="2017" name="Nature">
        <title>The sunflower genome provides insights into oil metabolism, flowering and Asterid evolution.</title>
        <authorList>
            <person name="Badouin H."/>
            <person name="Gouzy J."/>
            <person name="Grassa C.J."/>
            <person name="Murat F."/>
            <person name="Staton S.E."/>
            <person name="Cottret L."/>
            <person name="Lelandais-Briere C."/>
            <person name="Owens G.L."/>
            <person name="Carrere S."/>
            <person name="Mayjonade B."/>
            <person name="Legrand L."/>
            <person name="Gill N."/>
            <person name="Kane N.C."/>
            <person name="Bowers J.E."/>
            <person name="Hubner S."/>
            <person name="Bellec A."/>
            <person name="Berard A."/>
            <person name="Berges H."/>
            <person name="Blanchet N."/>
            <person name="Boniface M.C."/>
            <person name="Brunel D."/>
            <person name="Catrice O."/>
            <person name="Chaidir N."/>
            <person name="Claudel C."/>
            <person name="Donnadieu C."/>
            <person name="Faraut T."/>
            <person name="Fievet G."/>
            <person name="Helmstetter N."/>
            <person name="King M."/>
            <person name="Knapp S.J."/>
            <person name="Lai Z."/>
            <person name="Le Paslier M.C."/>
            <person name="Lippi Y."/>
            <person name="Lorenzon L."/>
            <person name="Mandel J.R."/>
            <person name="Marage G."/>
            <person name="Marchand G."/>
            <person name="Marquand E."/>
            <person name="Bret-Mestries E."/>
            <person name="Morien E."/>
            <person name="Nambeesan S."/>
            <person name="Nguyen T."/>
            <person name="Pegot-Espagnet P."/>
            <person name="Pouilly N."/>
            <person name="Raftis F."/>
            <person name="Sallet E."/>
            <person name="Schiex T."/>
            <person name="Thomas J."/>
            <person name="Vandecasteele C."/>
            <person name="Vares D."/>
            <person name="Vear F."/>
            <person name="Vautrin S."/>
            <person name="Crespi M."/>
            <person name="Mangin B."/>
            <person name="Burke J.M."/>
            <person name="Salse J."/>
            <person name="Munos S."/>
            <person name="Vincourt P."/>
            <person name="Rieseberg L.H."/>
            <person name="Langlade N.B."/>
        </authorList>
    </citation>
    <scope>NUCLEOTIDE SEQUENCE</scope>
    <source>
        <tissue evidence="1">Leaves</tissue>
    </source>
</reference>
<accession>A0A9K3EFI5</accession>
<organism evidence="1 2">
    <name type="scientific">Helianthus annuus</name>
    <name type="common">Common sunflower</name>
    <dbReference type="NCBI Taxonomy" id="4232"/>
    <lineage>
        <taxon>Eukaryota</taxon>
        <taxon>Viridiplantae</taxon>
        <taxon>Streptophyta</taxon>
        <taxon>Embryophyta</taxon>
        <taxon>Tracheophyta</taxon>
        <taxon>Spermatophyta</taxon>
        <taxon>Magnoliopsida</taxon>
        <taxon>eudicotyledons</taxon>
        <taxon>Gunneridae</taxon>
        <taxon>Pentapetalae</taxon>
        <taxon>asterids</taxon>
        <taxon>campanulids</taxon>
        <taxon>Asterales</taxon>
        <taxon>Asteraceae</taxon>
        <taxon>Asteroideae</taxon>
        <taxon>Heliantheae alliance</taxon>
        <taxon>Heliantheae</taxon>
        <taxon>Helianthus</taxon>
    </lineage>
</organism>
<evidence type="ECO:0000313" key="1">
    <source>
        <dbReference type="EMBL" id="KAF5772642.1"/>
    </source>
</evidence>
<gene>
    <name evidence="1" type="ORF">HanXRQr2_Chr13g0579591</name>
</gene>
<proteinExistence type="predicted"/>
<reference evidence="1" key="2">
    <citation type="submission" date="2020-06" db="EMBL/GenBank/DDBJ databases">
        <title>Helianthus annuus Genome sequencing and assembly Release 2.</title>
        <authorList>
            <person name="Gouzy J."/>
            <person name="Langlade N."/>
            <person name="Munos S."/>
        </authorList>
    </citation>
    <scope>NUCLEOTIDE SEQUENCE</scope>
    <source>
        <tissue evidence="1">Leaves</tissue>
    </source>
</reference>
<dbReference type="Gramene" id="mRNA:HanXRQr2_Chr13g0579591">
    <property type="protein sequence ID" value="mRNA:HanXRQr2_Chr13g0579591"/>
    <property type="gene ID" value="HanXRQr2_Chr13g0579591"/>
</dbReference>
<comment type="caution">
    <text evidence="1">The sequence shown here is derived from an EMBL/GenBank/DDBJ whole genome shotgun (WGS) entry which is preliminary data.</text>
</comment>
<keyword evidence="2" id="KW-1185">Reference proteome</keyword>
<protein>
    <submittedName>
        <fullName evidence="1">Uncharacterized protein</fullName>
    </submittedName>
</protein>
<dbReference type="AlphaFoldDB" id="A0A9K3EFI5"/>
<name>A0A9K3EFI5_HELAN</name>